<dbReference type="SUPFAM" id="SSF55174">
    <property type="entry name" value="Alpha-L RNA-binding motif"/>
    <property type="match status" value="1"/>
</dbReference>
<dbReference type="InterPro" id="IPR002942">
    <property type="entry name" value="S4_RNA-bd"/>
</dbReference>
<dbReference type="Gene3D" id="3.10.290.10">
    <property type="entry name" value="RNA-binding S4 domain"/>
    <property type="match status" value="1"/>
</dbReference>
<dbReference type="GO" id="GO:0003723">
    <property type="term" value="F:RNA binding"/>
    <property type="evidence" value="ECO:0007669"/>
    <property type="project" value="UniProtKB-KW"/>
</dbReference>
<feature type="domain" description="RNA-binding S4" evidence="3">
    <location>
        <begin position="3"/>
        <end position="65"/>
    </location>
</feature>
<reference evidence="4" key="1">
    <citation type="journal article" date="2015" name="Nature">
        <title>Complex archaea that bridge the gap between prokaryotes and eukaryotes.</title>
        <authorList>
            <person name="Spang A."/>
            <person name="Saw J.H."/>
            <person name="Jorgensen S.L."/>
            <person name="Zaremba-Niedzwiedzka K."/>
            <person name="Martijn J."/>
            <person name="Lind A.E."/>
            <person name="van Eijk R."/>
            <person name="Schleper C."/>
            <person name="Guy L."/>
            <person name="Ettema T.J."/>
        </authorList>
    </citation>
    <scope>NUCLEOTIDE SEQUENCE</scope>
</reference>
<name>A0A0F9JQ06_9ZZZZ</name>
<dbReference type="PROSITE" id="PS50889">
    <property type="entry name" value="S4"/>
    <property type="match status" value="1"/>
</dbReference>
<evidence type="ECO:0000256" key="1">
    <source>
        <dbReference type="ARBA" id="ARBA00022884"/>
    </source>
</evidence>
<dbReference type="InterPro" id="IPR036986">
    <property type="entry name" value="S4_RNA-bd_sf"/>
</dbReference>
<dbReference type="InterPro" id="IPR047048">
    <property type="entry name" value="TlyA"/>
</dbReference>
<feature type="non-terminal residue" evidence="4">
    <location>
        <position position="223"/>
    </location>
</feature>
<gene>
    <name evidence="4" type="ORF">LCGC14_1425580</name>
</gene>
<sequence>MKERIDLLLVERRLVESRTKAQWLIKQGFVVVEGKKILKPSKRIDNTLSIHLIKKFPYVGRGGLKLEVALKEFSIDVMGKICADVGASVGGFTDCLLKHGARKIYAIDKATGILHPSLRCEKVNKLIIQVLGVDARDLIKLEEKVDICTIDLTFASLKAVIPNIKDILKADGDIIALIKPIFEIEFESNHKFKIIKDPQQLYQILMGLFDWCSKNQFFIYNII</sequence>
<dbReference type="SMART" id="SM00363">
    <property type="entry name" value="S4"/>
    <property type="match status" value="1"/>
</dbReference>
<evidence type="ECO:0000259" key="3">
    <source>
        <dbReference type="SMART" id="SM00363"/>
    </source>
</evidence>
<dbReference type="SUPFAM" id="SSF53335">
    <property type="entry name" value="S-adenosyl-L-methionine-dependent methyltransferases"/>
    <property type="match status" value="1"/>
</dbReference>
<dbReference type="Pfam" id="PF01728">
    <property type="entry name" value="FtsJ"/>
    <property type="match status" value="1"/>
</dbReference>
<dbReference type="Pfam" id="PF01479">
    <property type="entry name" value="S4"/>
    <property type="match status" value="1"/>
</dbReference>
<comment type="caution">
    <text evidence="4">The sequence shown here is derived from an EMBL/GenBank/DDBJ whole genome shotgun (WGS) entry which is preliminary data.</text>
</comment>
<dbReference type="InterPro" id="IPR029063">
    <property type="entry name" value="SAM-dependent_MTases_sf"/>
</dbReference>
<dbReference type="GO" id="GO:0032259">
    <property type="term" value="P:methylation"/>
    <property type="evidence" value="ECO:0007669"/>
    <property type="project" value="InterPro"/>
</dbReference>
<protein>
    <recommendedName>
        <fullName evidence="3">RNA-binding S4 domain-containing protein</fullName>
    </recommendedName>
</protein>
<accession>A0A0F9JQ06</accession>
<dbReference type="InterPro" id="IPR002877">
    <property type="entry name" value="RNA_MeTrfase_FtsJ_dom"/>
</dbReference>
<dbReference type="GO" id="GO:0008168">
    <property type="term" value="F:methyltransferase activity"/>
    <property type="evidence" value="ECO:0007669"/>
    <property type="project" value="InterPro"/>
</dbReference>
<dbReference type="EMBL" id="LAZR01009553">
    <property type="protein sequence ID" value="KKM71929.1"/>
    <property type="molecule type" value="Genomic_DNA"/>
</dbReference>
<dbReference type="PANTHER" id="PTHR32319">
    <property type="entry name" value="BACTERIAL HEMOLYSIN-LIKE PROTEIN"/>
    <property type="match status" value="1"/>
</dbReference>
<evidence type="ECO:0000256" key="2">
    <source>
        <dbReference type="ARBA" id="ARBA00029460"/>
    </source>
</evidence>
<dbReference type="AlphaFoldDB" id="A0A0F9JQ06"/>
<dbReference type="Gene3D" id="3.40.50.150">
    <property type="entry name" value="Vaccinia Virus protein VP39"/>
    <property type="match status" value="1"/>
</dbReference>
<organism evidence="4">
    <name type="scientific">marine sediment metagenome</name>
    <dbReference type="NCBI Taxonomy" id="412755"/>
    <lineage>
        <taxon>unclassified sequences</taxon>
        <taxon>metagenomes</taxon>
        <taxon>ecological metagenomes</taxon>
    </lineage>
</organism>
<dbReference type="CDD" id="cd00165">
    <property type="entry name" value="S4"/>
    <property type="match status" value="1"/>
</dbReference>
<dbReference type="PANTHER" id="PTHR32319:SF0">
    <property type="entry name" value="BACTERIAL HEMOLYSIN-LIKE PROTEIN"/>
    <property type="match status" value="1"/>
</dbReference>
<proteinExistence type="inferred from homology"/>
<evidence type="ECO:0000313" key="4">
    <source>
        <dbReference type="EMBL" id="KKM71929.1"/>
    </source>
</evidence>
<comment type="similarity">
    <text evidence="2">Belongs to the TlyA family.</text>
</comment>
<keyword evidence="1" id="KW-0694">RNA-binding</keyword>